<proteinExistence type="predicted"/>
<name>A0A4U0UND2_9PEZI</name>
<dbReference type="EMBL" id="NAJP01000053">
    <property type="protein sequence ID" value="TKA37274.1"/>
    <property type="molecule type" value="Genomic_DNA"/>
</dbReference>
<evidence type="ECO:0000313" key="2">
    <source>
        <dbReference type="EMBL" id="TKA37274.1"/>
    </source>
</evidence>
<protein>
    <submittedName>
        <fullName evidence="2">Uncharacterized protein</fullName>
    </submittedName>
</protein>
<dbReference type="AlphaFoldDB" id="A0A4U0UND2"/>
<reference evidence="2 3" key="1">
    <citation type="submission" date="2017-03" db="EMBL/GenBank/DDBJ databases">
        <title>Genomes of endolithic fungi from Antarctica.</title>
        <authorList>
            <person name="Coleine C."/>
            <person name="Masonjones S."/>
            <person name="Stajich J.E."/>
        </authorList>
    </citation>
    <scope>NUCLEOTIDE SEQUENCE [LARGE SCALE GENOMIC DNA]</scope>
    <source>
        <strain evidence="2 3">CCFEE 5311</strain>
    </source>
</reference>
<dbReference type="Proteomes" id="UP000310066">
    <property type="component" value="Unassembled WGS sequence"/>
</dbReference>
<comment type="caution">
    <text evidence="2">The sequence shown here is derived from an EMBL/GenBank/DDBJ whole genome shotgun (WGS) entry which is preliminary data.</text>
</comment>
<feature type="region of interest" description="Disordered" evidence="1">
    <location>
        <begin position="56"/>
        <end position="92"/>
    </location>
</feature>
<evidence type="ECO:0000313" key="3">
    <source>
        <dbReference type="Proteomes" id="UP000310066"/>
    </source>
</evidence>
<feature type="region of interest" description="Disordered" evidence="1">
    <location>
        <begin position="1"/>
        <end position="22"/>
    </location>
</feature>
<feature type="compositionally biased region" description="Gly residues" evidence="1">
    <location>
        <begin position="79"/>
        <end position="92"/>
    </location>
</feature>
<evidence type="ECO:0000256" key="1">
    <source>
        <dbReference type="SAM" id="MobiDB-lite"/>
    </source>
</evidence>
<accession>A0A4U0UND2</accession>
<gene>
    <name evidence="2" type="ORF">B0A54_11259</name>
</gene>
<dbReference type="OrthoDB" id="3643946at2759"/>
<feature type="compositionally biased region" description="Polar residues" evidence="1">
    <location>
        <begin position="1"/>
        <end position="15"/>
    </location>
</feature>
<organism evidence="2 3">
    <name type="scientific">Friedmanniomyces endolithicus</name>
    <dbReference type="NCBI Taxonomy" id="329885"/>
    <lineage>
        <taxon>Eukaryota</taxon>
        <taxon>Fungi</taxon>
        <taxon>Dikarya</taxon>
        <taxon>Ascomycota</taxon>
        <taxon>Pezizomycotina</taxon>
        <taxon>Dothideomycetes</taxon>
        <taxon>Dothideomycetidae</taxon>
        <taxon>Mycosphaerellales</taxon>
        <taxon>Teratosphaeriaceae</taxon>
        <taxon>Friedmanniomyces</taxon>
    </lineage>
</organism>
<sequence>MTDTMPFPSSSTTATHIPRNDSFSAADIHQAFKASAAKPRNDLSLRVIVAHDHDHDKTLAVPPPSPLVGSRPTSVVYGRTGGGGESGGSGRR</sequence>